<dbReference type="InterPro" id="IPR023983">
    <property type="entry name" value="DNA_S_mod_dnd_assoc_4"/>
</dbReference>
<evidence type="ECO:0000313" key="2">
    <source>
        <dbReference type="Proteomes" id="UP000649232"/>
    </source>
</evidence>
<accession>A0ABS0WI98</accession>
<dbReference type="NCBIfam" id="TIGR04062">
    <property type="entry name" value="dnd_assoc_4"/>
    <property type="match status" value="1"/>
</dbReference>
<name>A0ABS0WI98_9ALTE</name>
<comment type="caution">
    <text evidence="1">The sequence shown here is derived from an EMBL/GenBank/DDBJ whole genome shotgun (WGS) entry which is preliminary data.</text>
</comment>
<reference evidence="1 2" key="1">
    <citation type="submission" date="2020-12" db="EMBL/GenBank/DDBJ databases">
        <title>Draft genome sequences of nine environmental bacterial isolates colonizing plastic.</title>
        <authorList>
            <person name="Borre I."/>
            <person name="Sonnenschein E.C."/>
        </authorList>
    </citation>
    <scope>NUCLEOTIDE SEQUENCE [LARGE SCALE GENOMIC DNA]</scope>
    <source>
        <strain evidence="1 2">IB30</strain>
    </source>
</reference>
<evidence type="ECO:0000313" key="1">
    <source>
        <dbReference type="EMBL" id="MBJ2138204.1"/>
    </source>
</evidence>
<gene>
    <name evidence="1" type="ORF">JEU11_17210</name>
</gene>
<protein>
    <submittedName>
        <fullName evidence="1">DNA phosphorothioation-associated protein 4</fullName>
    </submittedName>
</protein>
<sequence>MSIESIRLDDVRIRRPKQHDDLLELFKKEKIFSSNKNALVFSASVGFKKQQRQSFDESSEPIMLRIFDDNTDIPFIYALALAETDDITMMTKNRFKDAVLIFEEYANGGLAYIRSVLDPAAALVSLEAIIAESEESKTENIFDDW</sequence>
<organism evidence="1 2">
    <name type="scientific">Paraglaciecola chathamensis</name>
    <dbReference type="NCBI Taxonomy" id="368405"/>
    <lineage>
        <taxon>Bacteria</taxon>
        <taxon>Pseudomonadati</taxon>
        <taxon>Pseudomonadota</taxon>
        <taxon>Gammaproteobacteria</taxon>
        <taxon>Alteromonadales</taxon>
        <taxon>Alteromonadaceae</taxon>
        <taxon>Paraglaciecola</taxon>
    </lineage>
</organism>
<dbReference type="EMBL" id="JAEILT010000030">
    <property type="protein sequence ID" value="MBJ2138204.1"/>
    <property type="molecule type" value="Genomic_DNA"/>
</dbReference>
<dbReference type="Proteomes" id="UP000649232">
    <property type="component" value="Unassembled WGS sequence"/>
</dbReference>
<dbReference type="RefSeq" id="WP_198825596.1">
    <property type="nucleotide sequence ID" value="NZ_JAEILT010000030.1"/>
</dbReference>
<proteinExistence type="predicted"/>